<name>A0ABW5G8Y3_9PSEU</name>
<evidence type="ECO:0000313" key="1">
    <source>
        <dbReference type="EMBL" id="MFD2457972.1"/>
    </source>
</evidence>
<dbReference type="EMBL" id="JBHUKU010000003">
    <property type="protein sequence ID" value="MFD2457972.1"/>
    <property type="molecule type" value="Genomic_DNA"/>
</dbReference>
<organism evidence="1 2">
    <name type="scientific">Amycolatopsis samaneae</name>
    <dbReference type="NCBI Taxonomy" id="664691"/>
    <lineage>
        <taxon>Bacteria</taxon>
        <taxon>Bacillati</taxon>
        <taxon>Actinomycetota</taxon>
        <taxon>Actinomycetes</taxon>
        <taxon>Pseudonocardiales</taxon>
        <taxon>Pseudonocardiaceae</taxon>
        <taxon>Amycolatopsis</taxon>
    </lineage>
</organism>
<protein>
    <submittedName>
        <fullName evidence="1">Uncharacterized protein</fullName>
    </submittedName>
</protein>
<keyword evidence="2" id="KW-1185">Reference proteome</keyword>
<dbReference type="Proteomes" id="UP001597419">
    <property type="component" value="Unassembled WGS sequence"/>
</dbReference>
<evidence type="ECO:0000313" key="2">
    <source>
        <dbReference type="Proteomes" id="UP001597419"/>
    </source>
</evidence>
<proteinExistence type="predicted"/>
<accession>A0ABW5G8Y3</accession>
<gene>
    <name evidence="1" type="ORF">ACFSYJ_05160</name>
</gene>
<reference evidence="2" key="1">
    <citation type="journal article" date="2019" name="Int. J. Syst. Evol. Microbiol.">
        <title>The Global Catalogue of Microorganisms (GCM) 10K type strain sequencing project: providing services to taxonomists for standard genome sequencing and annotation.</title>
        <authorList>
            <consortium name="The Broad Institute Genomics Platform"/>
            <consortium name="The Broad Institute Genome Sequencing Center for Infectious Disease"/>
            <person name="Wu L."/>
            <person name="Ma J."/>
        </authorList>
    </citation>
    <scope>NUCLEOTIDE SEQUENCE [LARGE SCALE GENOMIC DNA]</scope>
    <source>
        <strain evidence="2">CGMCC 4.7643</strain>
    </source>
</reference>
<comment type="caution">
    <text evidence="1">The sequence shown here is derived from an EMBL/GenBank/DDBJ whole genome shotgun (WGS) entry which is preliminary data.</text>
</comment>
<dbReference type="RefSeq" id="WP_345395874.1">
    <property type="nucleotide sequence ID" value="NZ_BAABHG010000007.1"/>
</dbReference>
<sequence>MGLAELHQLLTAVQDGLANGRAHTERAKSLLGDARRALVDAQAKADPWLPVQFAQADEGLDQLLTRLAAADDLVSGYQSRL</sequence>